<dbReference type="GeneID" id="14210141"/>
<evidence type="ECO:0000313" key="2">
    <source>
        <dbReference type="EMBL" id="SFI53208.1"/>
    </source>
</evidence>
<dbReference type="InterPro" id="IPR058305">
    <property type="entry name" value="DUF7992"/>
</dbReference>
<dbReference type="Pfam" id="PF25955">
    <property type="entry name" value="DUF7992"/>
    <property type="match status" value="1"/>
</dbReference>
<dbReference type="OrthoDB" id="165952at2157"/>
<evidence type="ECO:0000259" key="1">
    <source>
        <dbReference type="Pfam" id="PF25955"/>
    </source>
</evidence>
<dbReference type="Proteomes" id="UP000182829">
    <property type="component" value="Unassembled WGS sequence"/>
</dbReference>
<proteinExistence type="predicted"/>
<dbReference type="EMBL" id="FORO01000001">
    <property type="protein sequence ID" value="SFI53208.1"/>
    <property type="molecule type" value="Genomic_DNA"/>
</dbReference>
<sequence length="151" mass="17605">MVGDVEIPHPPELEDVDPNDYEDAEIVGETDYKRDEIADLLQEGAWEQAWERWVSDTDLTEDEYMIVADIGLIQKFDFFWDSFADRVGYHAPGIPEDWQTREYHPDLETWGTVSAINAELTELGQLVCEVLKEDYIEWESDYEPPDDLPDF</sequence>
<dbReference type="RefSeq" id="WP_005580986.1">
    <property type="nucleotide sequence ID" value="NZ_FORO01000001.1"/>
</dbReference>
<gene>
    <name evidence="2" type="ORF">SAMN05443661_101185</name>
</gene>
<accession>A0A1I3IZM2</accession>
<name>A0A1I3IZM2_9EURY</name>
<reference evidence="2 3" key="1">
    <citation type="submission" date="2016-10" db="EMBL/GenBank/DDBJ databases">
        <authorList>
            <person name="de Groot N.N."/>
        </authorList>
    </citation>
    <scope>NUCLEOTIDE SEQUENCE [LARGE SCALE GENOMIC DNA]</scope>
    <source>
        <strain evidence="2 3">SP2</strain>
    </source>
</reference>
<organism evidence="2 3">
    <name type="scientific">Natronobacterium gregoryi</name>
    <dbReference type="NCBI Taxonomy" id="44930"/>
    <lineage>
        <taxon>Archaea</taxon>
        <taxon>Methanobacteriati</taxon>
        <taxon>Methanobacteriota</taxon>
        <taxon>Stenosarchaea group</taxon>
        <taxon>Halobacteria</taxon>
        <taxon>Halobacteriales</taxon>
        <taxon>Natrialbaceae</taxon>
        <taxon>Natronobacterium</taxon>
    </lineage>
</organism>
<feature type="domain" description="DUF7992" evidence="1">
    <location>
        <begin position="4"/>
        <end position="151"/>
    </location>
</feature>
<evidence type="ECO:0000313" key="3">
    <source>
        <dbReference type="Proteomes" id="UP000182829"/>
    </source>
</evidence>
<protein>
    <recommendedName>
        <fullName evidence="1">DUF7992 domain-containing protein</fullName>
    </recommendedName>
</protein>
<dbReference type="AlphaFoldDB" id="A0A1I3IZM2"/>
<dbReference type="OMA" id="RVGYHAP"/>